<feature type="domain" description="SAF" evidence="1">
    <location>
        <begin position="21"/>
        <end position="83"/>
    </location>
</feature>
<evidence type="ECO:0000259" key="1">
    <source>
        <dbReference type="SMART" id="SM00858"/>
    </source>
</evidence>
<reference evidence="2 3" key="1">
    <citation type="submission" date="2016-11" db="EMBL/GenBank/DDBJ databases">
        <title>Genome sequencing of Zhihengliuella aestuarii B18 antagonistic to Plasmodiophora brassicae.</title>
        <authorList>
            <person name="Luo Y."/>
        </authorList>
    </citation>
    <scope>NUCLEOTIDE SEQUENCE [LARGE SCALE GENOMIC DNA]</scope>
    <source>
        <strain evidence="2 3">B18</strain>
    </source>
</reference>
<evidence type="ECO:0000313" key="2">
    <source>
        <dbReference type="EMBL" id="APF41547.1"/>
    </source>
</evidence>
<keyword evidence="3" id="KW-1185">Reference proteome</keyword>
<protein>
    <submittedName>
        <fullName evidence="2">Flp pilus assembly protein CpaB</fullName>
    </submittedName>
</protein>
<dbReference type="EMBL" id="CP018135">
    <property type="protein sequence ID" value="APF41547.1"/>
    <property type="molecule type" value="Genomic_DNA"/>
</dbReference>
<dbReference type="CDD" id="cd11614">
    <property type="entry name" value="SAF_CpaB_FlgA_like"/>
    <property type="match status" value="1"/>
</dbReference>
<dbReference type="AlphaFoldDB" id="A0A1L2ZQU6"/>
<dbReference type="InterPro" id="IPR031571">
    <property type="entry name" value="RcpC_dom"/>
</dbReference>
<dbReference type="InterPro" id="IPR017592">
    <property type="entry name" value="Pilus_assmbl_Flp-typ_CpaB"/>
</dbReference>
<evidence type="ECO:0000313" key="3">
    <source>
        <dbReference type="Proteomes" id="UP000183530"/>
    </source>
</evidence>
<dbReference type="InterPro" id="IPR013974">
    <property type="entry name" value="SAF"/>
</dbReference>
<dbReference type="SMART" id="SM00858">
    <property type="entry name" value="SAF"/>
    <property type="match status" value="1"/>
</dbReference>
<name>A0A1L2ZQU6_9MICC</name>
<dbReference type="Pfam" id="PF16976">
    <property type="entry name" value="RcpC"/>
    <property type="match status" value="1"/>
</dbReference>
<dbReference type="KEGG" id="nae:BHE16_11745"/>
<dbReference type="STRING" id="556325.BHE16_11745"/>
<sequence>MAGAAVALAVLHFGPRIEPTRSVLTAVRDLPAGHHLTASDLVTVQVASDAIPPSSTRELTEVVGQQLAVPLERGAPVPAASLVGPGLLTGAPPGTSAVPVRAADAEGTAILRPGMRVNVILTTGNGYEAPTQSRVIARNVTVLWNGDSSEGSSSWLSNGNSQPGTIIVAAPEADAAQLAGATSEGKVSLVISPNAEDAAP</sequence>
<dbReference type="Pfam" id="PF08666">
    <property type="entry name" value="SAF"/>
    <property type="match status" value="1"/>
</dbReference>
<proteinExistence type="predicted"/>
<gene>
    <name evidence="2" type="ORF">BHE16_11745</name>
</gene>
<dbReference type="Proteomes" id="UP000183530">
    <property type="component" value="Chromosome"/>
</dbReference>
<accession>A0A1L2ZQU6</accession>
<organism evidence="2 3">
    <name type="scientific">Neomicrococcus aestuarii</name>
    <dbReference type="NCBI Taxonomy" id="556325"/>
    <lineage>
        <taxon>Bacteria</taxon>
        <taxon>Bacillati</taxon>
        <taxon>Actinomycetota</taxon>
        <taxon>Actinomycetes</taxon>
        <taxon>Micrococcales</taxon>
        <taxon>Micrococcaceae</taxon>
        <taxon>Neomicrococcus</taxon>
    </lineage>
</organism>
<dbReference type="NCBIfam" id="TIGR03177">
    <property type="entry name" value="pilus_cpaB"/>
    <property type="match status" value="1"/>
</dbReference>